<evidence type="ECO:0000256" key="4">
    <source>
        <dbReference type="ARBA" id="ARBA00022737"/>
    </source>
</evidence>
<dbReference type="PROSITE" id="PS51233">
    <property type="entry name" value="VWFD"/>
    <property type="match status" value="1"/>
</dbReference>
<evidence type="ECO:0000313" key="9">
    <source>
        <dbReference type="WBParaSite" id="SBAD_0000510401-mRNA-1"/>
    </source>
</evidence>
<dbReference type="InterPro" id="IPR014853">
    <property type="entry name" value="VWF/SSPO/ZAN-like_Cys-rich_dom"/>
</dbReference>
<dbReference type="Pfam" id="PF00094">
    <property type="entry name" value="VWD"/>
    <property type="match status" value="1"/>
</dbReference>
<dbReference type="SUPFAM" id="SSF57603">
    <property type="entry name" value="FnI-like domain"/>
    <property type="match status" value="2"/>
</dbReference>
<protein>
    <submittedName>
        <fullName evidence="9">BMP-binding endothelial regulator protein</fullName>
    </submittedName>
</protein>
<evidence type="ECO:0000256" key="3">
    <source>
        <dbReference type="ARBA" id="ARBA00022729"/>
    </source>
</evidence>
<accession>A0A183IMQ8</accession>
<dbReference type="PANTHER" id="PTHR46698:SF4">
    <property type="entry name" value="CROSSVEINLESS 2"/>
    <property type="match status" value="1"/>
</dbReference>
<keyword evidence="3" id="KW-0732">Signal</keyword>
<evidence type="ECO:0000259" key="5">
    <source>
        <dbReference type="PROSITE" id="PS50184"/>
    </source>
</evidence>
<dbReference type="Pfam" id="PF00093">
    <property type="entry name" value="VWC"/>
    <property type="match status" value="1"/>
</dbReference>
<reference evidence="7 8" key="2">
    <citation type="submission" date="2018-11" db="EMBL/GenBank/DDBJ databases">
        <authorList>
            <consortium name="Pathogen Informatics"/>
        </authorList>
    </citation>
    <scope>NUCLEOTIDE SEQUENCE [LARGE SCALE GENOMIC DNA]</scope>
</reference>
<dbReference type="SMART" id="SM00216">
    <property type="entry name" value="VWD"/>
    <property type="match status" value="1"/>
</dbReference>
<dbReference type="SMART" id="SM00832">
    <property type="entry name" value="C8"/>
    <property type="match status" value="1"/>
</dbReference>
<keyword evidence="4" id="KW-0677">Repeat</keyword>
<dbReference type="InterPro" id="IPR001007">
    <property type="entry name" value="VWF_dom"/>
</dbReference>
<keyword evidence="8" id="KW-1185">Reference proteome</keyword>
<evidence type="ECO:0000256" key="1">
    <source>
        <dbReference type="ARBA" id="ARBA00004613"/>
    </source>
</evidence>
<feature type="domain" description="VWFC" evidence="5">
    <location>
        <begin position="127"/>
        <end position="204"/>
    </location>
</feature>
<feature type="domain" description="VWFD" evidence="6">
    <location>
        <begin position="208"/>
        <end position="391"/>
    </location>
</feature>
<evidence type="ECO:0000256" key="2">
    <source>
        <dbReference type="ARBA" id="ARBA00022525"/>
    </source>
</evidence>
<evidence type="ECO:0000313" key="7">
    <source>
        <dbReference type="EMBL" id="VDP05696.1"/>
    </source>
</evidence>
<dbReference type="OrthoDB" id="5825149at2759"/>
<reference evidence="9" key="1">
    <citation type="submission" date="2016-06" db="UniProtKB">
        <authorList>
            <consortium name="WormBaseParasite"/>
        </authorList>
    </citation>
    <scope>IDENTIFICATION</scope>
</reference>
<gene>
    <name evidence="7" type="ORF">SBAD_LOCUS4906</name>
</gene>
<dbReference type="InterPro" id="IPR052424">
    <property type="entry name" value="Kielin_Chordin-BMP_Reg"/>
</dbReference>
<dbReference type="Pfam" id="PF08742">
    <property type="entry name" value="C8"/>
    <property type="match status" value="1"/>
</dbReference>
<proteinExistence type="predicted"/>
<dbReference type="SMART" id="SM00214">
    <property type="entry name" value="VWC"/>
    <property type="match status" value="1"/>
</dbReference>
<dbReference type="Gene3D" id="2.10.70.10">
    <property type="entry name" value="Complement Module, domain 1"/>
    <property type="match status" value="1"/>
</dbReference>
<dbReference type="WBParaSite" id="SBAD_0000510401-mRNA-1">
    <property type="protein sequence ID" value="SBAD_0000510401-mRNA-1"/>
    <property type="gene ID" value="SBAD_0000510401"/>
</dbReference>
<name>A0A183IMQ8_9BILA</name>
<comment type="subcellular location">
    <subcellularLocation>
        <location evidence="1">Secreted</location>
    </subcellularLocation>
</comment>
<keyword evidence="2" id="KW-0964">Secreted</keyword>
<sequence>MRVITSKGGVVTGARIQCVTTCNNPERFVGFCCPVCPRCTMVFTLVYQNNVFDQVLVSASNLTAPSSVAELTTMQDPCVQCQCDTHWCHCFRTACPVLDCVPNLQYTPENACCPECKVPREEKLTDHTCIFQDKEYQYDQSFRPDPCTLCVCQDSQVWKMDSCTKCKCSNGKVICNTATCPHSFGCPRGYKMKTVPGQCCSKCVEKEATCTVFGDPHYQTFDGREFSFQGSCRYVLTEECVLDPERENWSPFTVIVANELRSNDSYSWTRHVSIRLARDIRVALLPGKKVKINRRLVALPYVELGLFSIMFDKSYNVLMRANIGLKIVWDGNSYAEVTVTPNYKGRLCGLCGNYNHNAKDDFVTKSGFLVTKAQDGRHFGSVRWKRKHQSKLAWKMLNGGSKVFGAKVGRDPDFSVDQDESLSAEAKATVPVDAAPKSNDVLMSENDGVTDYGGNDFPETTTTQKSSVILRHFGPKTPCEKNELTESCFLLKSALFALCHSVVPVHSYLKSCIIDSCACPPGHHCFCESLLAYARRCKREGVSIEWQLHAKCYFDSF</sequence>
<dbReference type="EMBL" id="UZAM01008620">
    <property type="protein sequence ID" value="VDP05696.1"/>
    <property type="molecule type" value="Genomic_DNA"/>
</dbReference>
<dbReference type="InterPro" id="IPR001846">
    <property type="entry name" value="VWF_type-D"/>
</dbReference>
<dbReference type="Proteomes" id="UP000270296">
    <property type="component" value="Unassembled WGS sequence"/>
</dbReference>
<dbReference type="PROSITE" id="PS50184">
    <property type="entry name" value="VWFC_2"/>
    <property type="match status" value="1"/>
</dbReference>
<dbReference type="GO" id="GO:0005576">
    <property type="term" value="C:extracellular region"/>
    <property type="evidence" value="ECO:0007669"/>
    <property type="project" value="UniProtKB-SubCell"/>
</dbReference>
<evidence type="ECO:0000313" key="8">
    <source>
        <dbReference type="Proteomes" id="UP000270296"/>
    </source>
</evidence>
<dbReference type="PANTHER" id="PTHR46698">
    <property type="entry name" value="CROSSVEINLESS 2"/>
    <property type="match status" value="1"/>
</dbReference>
<dbReference type="Gene3D" id="6.20.200.20">
    <property type="match status" value="2"/>
</dbReference>
<evidence type="ECO:0000259" key="6">
    <source>
        <dbReference type="PROSITE" id="PS51233"/>
    </source>
</evidence>
<dbReference type="PROSITE" id="PS01208">
    <property type="entry name" value="VWFC_1"/>
    <property type="match status" value="1"/>
</dbReference>
<organism evidence="9">
    <name type="scientific">Soboliphyme baturini</name>
    <dbReference type="NCBI Taxonomy" id="241478"/>
    <lineage>
        <taxon>Eukaryota</taxon>
        <taxon>Metazoa</taxon>
        <taxon>Ecdysozoa</taxon>
        <taxon>Nematoda</taxon>
        <taxon>Enoplea</taxon>
        <taxon>Dorylaimia</taxon>
        <taxon>Dioctophymatida</taxon>
        <taxon>Dioctophymatoidea</taxon>
        <taxon>Soboliphymatidae</taxon>
        <taxon>Soboliphyme</taxon>
    </lineage>
</organism>
<dbReference type="AlphaFoldDB" id="A0A183IMQ8"/>